<name>A0ACB7WRG9_DIOAL</name>
<reference evidence="2" key="1">
    <citation type="journal article" date="2022" name="Nat. Commun.">
        <title>Chromosome evolution and the genetic basis of agronomically important traits in greater yam.</title>
        <authorList>
            <person name="Bredeson J.V."/>
            <person name="Lyons J.B."/>
            <person name="Oniyinde I.O."/>
            <person name="Okereke N.R."/>
            <person name="Kolade O."/>
            <person name="Nnabue I."/>
            <person name="Nwadili C.O."/>
            <person name="Hribova E."/>
            <person name="Parker M."/>
            <person name="Nwogha J."/>
            <person name="Shu S."/>
            <person name="Carlson J."/>
            <person name="Kariba R."/>
            <person name="Muthemba S."/>
            <person name="Knop K."/>
            <person name="Barton G.J."/>
            <person name="Sherwood A.V."/>
            <person name="Lopez-Montes A."/>
            <person name="Asiedu R."/>
            <person name="Jamnadass R."/>
            <person name="Muchugi A."/>
            <person name="Goodstein D."/>
            <person name="Egesi C.N."/>
            <person name="Featherston J."/>
            <person name="Asfaw A."/>
            <person name="Simpson G.G."/>
            <person name="Dolezel J."/>
            <person name="Hendre P.S."/>
            <person name="Van Deynze A."/>
            <person name="Kumar P.L."/>
            <person name="Obidiegwu J.E."/>
            <person name="Bhattacharjee R."/>
            <person name="Rokhsar D.S."/>
        </authorList>
    </citation>
    <scope>NUCLEOTIDE SEQUENCE [LARGE SCALE GENOMIC DNA]</scope>
    <source>
        <strain evidence="2">cv. TDa95/00328</strain>
    </source>
</reference>
<proteinExistence type="predicted"/>
<dbReference type="Proteomes" id="UP000827976">
    <property type="component" value="Chromosome 2"/>
</dbReference>
<comment type="caution">
    <text evidence="1">The sequence shown here is derived from an EMBL/GenBank/DDBJ whole genome shotgun (WGS) entry which is preliminary data.</text>
</comment>
<keyword evidence="2" id="KW-1185">Reference proteome</keyword>
<evidence type="ECO:0000313" key="2">
    <source>
        <dbReference type="Proteomes" id="UP000827976"/>
    </source>
</evidence>
<dbReference type="EMBL" id="CM037012">
    <property type="protein sequence ID" value="KAH7691141.1"/>
    <property type="molecule type" value="Genomic_DNA"/>
</dbReference>
<protein>
    <submittedName>
        <fullName evidence="1">Small auxin-up RNA protein</fullName>
    </submittedName>
</protein>
<gene>
    <name evidence="1" type="ORF">IHE45_02G097000</name>
</gene>
<accession>A0ACB7WRG9</accession>
<evidence type="ECO:0000313" key="1">
    <source>
        <dbReference type="EMBL" id="KAH7691141.1"/>
    </source>
</evidence>
<organism evidence="1 2">
    <name type="scientific">Dioscorea alata</name>
    <name type="common">Purple yam</name>
    <dbReference type="NCBI Taxonomy" id="55571"/>
    <lineage>
        <taxon>Eukaryota</taxon>
        <taxon>Viridiplantae</taxon>
        <taxon>Streptophyta</taxon>
        <taxon>Embryophyta</taxon>
        <taxon>Tracheophyta</taxon>
        <taxon>Spermatophyta</taxon>
        <taxon>Magnoliopsida</taxon>
        <taxon>Liliopsida</taxon>
        <taxon>Dioscoreales</taxon>
        <taxon>Dioscoreaceae</taxon>
        <taxon>Dioscorea</taxon>
    </lineage>
</organism>
<sequence>MVKRGYLLACLRKCRKMSRQVLAAWLSYGNRDWTLLTCMNEEKVIPKDVPKGHMVVYVGEEYKRYVIRVAFLEHPLFRALLERAREVYEFNSDSKLCIPCDEIIFIAILHYVSSQKSQRLWLCFRR</sequence>